<dbReference type="Proteomes" id="UP000472372">
    <property type="component" value="Chromosome 5"/>
</dbReference>
<dbReference type="InterPro" id="IPR036291">
    <property type="entry name" value="NAD(P)-bd_dom_sf"/>
</dbReference>
<proteinExistence type="inferred from homology"/>
<dbReference type="Gene3D" id="3.40.50.720">
    <property type="entry name" value="NAD(P)-binding Rossmann-like Domain"/>
    <property type="match status" value="1"/>
</dbReference>
<reference evidence="4" key="1">
    <citation type="submission" date="2021-02" db="EMBL/GenBank/DDBJ databases">
        <authorList>
            <person name="Syme A R."/>
            <person name="Syme A R."/>
            <person name="Moolhuijzen P."/>
        </authorList>
    </citation>
    <scope>NUCLEOTIDE SEQUENCE</scope>
    <source>
        <strain evidence="4">W1-1</strain>
    </source>
</reference>
<dbReference type="InterPro" id="IPR002225">
    <property type="entry name" value="3Beta_OHSteriod_DH/Estase"/>
</dbReference>
<dbReference type="EMBL" id="HG992981">
    <property type="protein sequence ID" value="CAE7178478.1"/>
    <property type="molecule type" value="Genomic_DNA"/>
</dbReference>
<evidence type="ECO:0000313" key="5">
    <source>
        <dbReference type="Proteomes" id="UP000472372"/>
    </source>
</evidence>
<sequence length="352" mass="38385">MEQTNILVTGGCGFIGTSIISALLATKRYNITAIDLNPPSLGSTAFTHSVRYVRCDILDVSSLRNVFREARPAIVVHTVGAFILGTKRYSSRGQDFLYRVNVDGTKNVIAASKECGAKGLVYTSSTTVVLDKLDQDFRNVDERWPVGEVDTGYGLSKSIAETHTLSSSTPSFATCALRPAPTFGPTDTTIIPTIHACIPTYQTPFILGNGTNLHDYVYVENVAYAHVLAVSNLLGPQTAAGEAIFITNGEPITLRDLCRGVWRQFGHVPGWEVRVPEGVAWWAGLVAEGVDWVRGTDGVFSRGVVEEGCRDRYVCIDKARLLLGYVPKVGLEEGIKVTCQHYKAKLQGQKRK</sequence>
<dbReference type="SUPFAM" id="SSF51735">
    <property type="entry name" value="NAD(P)-binding Rossmann-fold domains"/>
    <property type="match status" value="1"/>
</dbReference>
<evidence type="ECO:0000259" key="3">
    <source>
        <dbReference type="Pfam" id="PF01073"/>
    </source>
</evidence>
<keyword evidence="2" id="KW-0560">Oxidoreductase</keyword>
<evidence type="ECO:0000256" key="1">
    <source>
        <dbReference type="ARBA" id="ARBA00009219"/>
    </source>
</evidence>
<dbReference type="GO" id="GO:0016616">
    <property type="term" value="F:oxidoreductase activity, acting on the CH-OH group of donors, NAD or NADP as acceptor"/>
    <property type="evidence" value="ECO:0007669"/>
    <property type="project" value="InterPro"/>
</dbReference>
<dbReference type="PANTHER" id="PTHR43245">
    <property type="entry name" value="BIFUNCTIONAL POLYMYXIN RESISTANCE PROTEIN ARNA"/>
    <property type="match status" value="1"/>
</dbReference>
<organism evidence="4 5">
    <name type="scientific">Pyrenophora teres f. teres</name>
    <dbReference type="NCBI Taxonomy" id="97479"/>
    <lineage>
        <taxon>Eukaryota</taxon>
        <taxon>Fungi</taxon>
        <taxon>Dikarya</taxon>
        <taxon>Ascomycota</taxon>
        <taxon>Pezizomycotina</taxon>
        <taxon>Dothideomycetes</taxon>
        <taxon>Pleosporomycetidae</taxon>
        <taxon>Pleosporales</taxon>
        <taxon>Pleosporineae</taxon>
        <taxon>Pleosporaceae</taxon>
        <taxon>Pyrenophora</taxon>
    </lineage>
</organism>
<dbReference type="GO" id="GO:0006694">
    <property type="term" value="P:steroid biosynthetic process"/>
    <property type="evidence" value="ECO:0007669"/>
    <property type="project" value="InterPro"/>
</dbReference>
<feature type="domain" description="3-beta hydroxysteroid dehydrogenase/isomerase" evidence="3">
    <location>
        <begin position="7"/>
        <end position="269"/>
    </location>
</feature>
<evidence type="ECO:0000256" key="2">
    <source>
        <dbReference type="ARBA" id="ARBA00023002"/>
    </source>
</evidence>
<evidence type="ECO:0000313" key="4">
    <source>
        <dbReference type="EMBL" id="CAE7178478.1"/>
    </source>
</evidence>
<dbReference type="InterPro" id="IPR050177">
    <property type="entry name" value="Lipid_A_modif_metabolic_enz"/>
</dbReference>
<accession>A0A6S6W441</accession>
<comment type="similarity">
    <text evidence="1">Belongs to the 3-beta-HSD family.</text>
</comment>
<name>A0A6S6W441_9PLEO</name>
<gene>
    <name evidence="4" type="ORF">PTTW11_06363</name>
</gene>
<dbReference type="PANTHER" id="PTHR43245:SF51">
    <property type="entry name" value="SHORT CHAIN DEHYDROGENASE_REDUCTASE FAMILY 42E, MEMBER 2"/>
    <property type="match status" value="1"/>
</dbReference>
<dbReference type="AlphaFoldDB" id="A0A6S6W441"/>
<dbReference type="Pfam" id="PF01073">
    <property type="entry name" value="3Beta_HSD"/>
    <property type="match status" value="1"/>
</dbReference>
<protein>
    <submittedName>
        <fullName evidence="4">C-3 sterol dehydrogenase C-4 decarboxylase family protein</fullName>
    </submittedName>
</protein>